<sequence length="274" mass="29923">MSLISLGMSAEQERAYRYFLRRPQADLATAADDLGLPCLERTVAELRERDLISERLVPVRPAVAVDLLVRRQMSGLTAAWDALIELGEEHRSGRPIRLVEHLGDADVTKRMTKLIADGPHELLAINPAGPPPGSAGRILLPAGHPSTGQATGHRLRITREPLWPVAIVDRTVAFAPAGPPGGTLEIRLPGLVTMLVDVFEGMWARARDLGDQPLAPIEHQVLDALTRYGTDDAAARALNVSVRKFRAHVAELMSRLGARTRFQAALRARAHGWL</sequence>
<organism evidence="2">
    <name type="scientific">Actinoplanes campanulatus</name>
    <dbReference type="NCBI Taxonomy" id="113559"/>
    <lineage>
        <taxon>Bacteria</taxon>
        <taxon>Bacillati</taxon>
        <taxon>Actinomycetota</taxon>
        <taxon>Actinomycetes</taxon>
        <taxon>Micromonosporales</taxon>
        <taxon>Micromonosporaceae</taxon>
        <taxon>Actinoplanes</taxon>
    </lineage>
</organism>
<name>A0ABQ3WJX1_9ACTN</name>
<dbReference type="InterPro" id="IPR016032">
    <property type="entry name" value="Sig_transdc_resp-reg_C-effctor"/>
</dbReference>
<dbReference type="SUPFAM" id="SSF46894">
    <property type="entry name" value="C-terminal effector domain of the bipartite response regulators"/>
    <property type="match status" value="1"/>
</dbReference>
<dbReference type="InterPro" id="IPR036388">
    <property type="entry name" value="WH-like_DNA-bd_sf"/>
</dbReference>
<proteinExistence type="predicted"/>
<dbReference type="SMART" id="SM00421">
    <property type="entry name" value="HTH_LUXR"/>
    <property type="match status" value="1"/>
</dbReference>
<accession>A0ABQ3WJX1</accession>
<comment type="caution">
    <text evidence="2">The sequence shown here is derived from an EMBL/GenBank/DDBJ whole genome shotgun (WGS) entry which is preliminary data.</text>
</comment>
<dbReference type="EMBL" id="BOMF01000076">
    <property type="protein sequence ID" value="GID46549.1"/>
    <property type="molecule type" value="Genomic_DNA"/>
</dbReference>
<feature type="domain" description="HTH luxR-type" evidence="1">
    <location>
        <begin position="211"/>
        <end position="268"/>
    </location>
</feature>
<dbReference type="RefSeq" id="WP_204296838.1">
    <property type="nucleotide sequence ID" value="NZ_BAAAGQ010000006.1"/>
</dbReference>
<reference evidence="2" key="1">
    <citation type="submission" date="2021-01" db="EMBL/GenBank/DDBJ databases">
        <title>Whole genome shotgun sequence of Actinoplanes capillaceus NBRC 16408.</title>
        <authorList>
            <person name="Komaki H."/>
            <person name="Tamura T."/>
        </authorList>
    </citation>
    <scope>NUCLEOTIDE SEQUENCE [LARGE SCALE GENOMIC DNA]</scope>
    <source>
        <strain evidence="2">NBRC 16408</strain>
    </source>
</reference>
<gene>
    <name evidence="2" type="ORF">Aca07nite_38240</name>
</gene>
<evidence type="ECO:0000259" key="1">
    <source>
        <dbReference type="SMART" id="SM00421"/>
    </source>
</evidence>
<dbReference type="InterPro" id="IPR000792">
    <property type="entry name" value="Tscrpt_reg_LuxR_C"/>
</dbReference>
<evidence type="ECO:0000313" key="2">
    <source>
        <dbReference type="EMBL" id="GID46549.1"/>
    </source>
</evidence>
<dbReference type="Gene3D" id="1.10.10.10">
    <property type="entry name" value="Winged helix-like DNA-binding domain superfamily/Winged helix DNA-binding domain"/>
    <property type="match status" value="1"/>
</dbReference>
<protein>
    <recommendedName>
        <fullName evidence="1">HTH luxR-type domain-containing protein</fullName>
    </recommendedName>
</protein>